<organism evidence="2 3">
    <name type="scientific">Pholiota conissans</name>
    <dbReference type="NCBI Taxonomy" id="109636"/>
    <lineage>
        <taxon>Eukaryota</taxon>
        <taxon>Fungi</taxon>
        <taxon>Dikarya</taxon>
        <taxon>Basidiomycota</taxon>
        <taxon>Agaricomycotina</taxon>
        <taxon>Agaricomycetes</taxon>
        <taxon>Agaricomycetidae</taxon>
        <taxon>Agaricales</taxon>
        <taxon>Agaricineae</taxon>
        <taxon>Strophariaceae</taxon>
        <taxon>Pholiota</taxon>
    </lineage>
</organism>
<dbReference type="EMBL" id="MU155745">
    <property type="protein sequence ID" value="KAF9471162.1"/>
    <property type="molecule type" value="Genomic_DNA"/>
</dbReference>
<evidence type="ECO:0000259" key="1">
    <source>
        <dbReference type="Pfam" id="PF20415"/>
    </source>
</evidence>
<name>A0A9P5YL77_9AGAR</name>
<gene>
    <name evidence="2" type="ORF">BDN70DRAFT_763377</name>
</gene>
<feature type="domain" description="DUF6699" evidence="1">
    <location>
        <begin position="3"/>
        <end position="97"/>
    </location>
</feature>
<dbReference type="Pfam" id="PF20415">
    <property type="entry name" value="DUF6699"/>
    <property type="match status" value="1"/>
</dbReference>
<dbReference type="AlphaFoldDB" id="A0A9P5YL77"/>
<dbReference type="Proteomes" id="UP000807469">
    <property type="component" value="Unassembled WGS sequence"/>
</dbReference>
<sequence>IWHAKLPWYIRIACPESNQSGLTVQDVFNGLYEELGRPIGYDEYYTAALTAVDREMLNMAFQRRCRGDKALVRGGVCRVDFMGEGCCFAGIARSRDGTWELKT</sequence>
<feature type="non-terminal residue" evidence="2">
    <location>
        <position position="103"/>
    </location>
</feature>
<dbReference type="InterPro" id="IPR046522">
    <property type="entry name" value="DUF6699"/>
</dbReference>
<evidence type="ECO:0000313" key="3">
    <source>
        <dbReference type="Proteomes" id="UP000807469"/>
    </source>
</evidence>
<accession>A0A9P5YL77</accession>
<comment type="caution">
    <text evidence="2">The sequence shown here is derived from an EMBL/GenBank/DDBJ whole genome shotgun (WGS) entry which is preliminary data.</text>
</comment>
<feature type="non-terminal residue" evidence="2">
    <location>
        <position position="1"/>
    </location>
</feature>
<proteinExistence type="predicted"/>
<reference evidence="2" key="1">
    <citation type="submission" date="2020-11" db="EMBL/GenBank/DDBJ databases">
        <authorList>
            <consortium name="DOE Joint Genome Institute"/>
            <person name="Ahrendt S."/>
            <person name="Riley R."/>
            <person name="Andreopoulos W."/>
            <person name="Labutti K."/>
            <person name="Pangilinan J."/>
            <person name="Ruiz-Duenas F.J."/>
            <person name="Barrasa J.M."/>
            <person name="Sanchez-Garcia M."/>
            <person name="Camarero S."/>
            <person name="Miyauchi S."/>
            <person name="Serrano A."/>
            <person name="Linde D."/>
            <person name="Babiker R."/>
            <person name="Drula E."/>
            <person name="Ayuso-Fernandez I."/>
            <person name="Pacheco R."/>
            <person name="Padilla G."/>
            <person name="Ferreira P."/>
            <person name="Barriuso J."/>
            <person name="Kellner H."/>
            <person name="Castanera R."/>
            <person name="Alfaro M."/>
            <person name="Ramirez L."/>
            <person name="Pisabarro A.G."/>
            <person name="Kuo A."/>
            <person name="Tritt A."/>
            <person name="Lipzen A."/>
            <person name="He G."/>
            <person name="Yan M."/>
            <person name="Ng V."/>
            <person name="Cullen D."/>
            <person name="Martin F."/>
            <person name="Rosso M.-N."/>
            <person name="Henrissat B."/>
            <person name="Hibbett D."/>
            <person name="Martinez A.T."/>
            <person name="Grigoriev I.V."/>
        </authorList>
    </citation>
    <scope>NUCLEOTIDE SEQUENCE</scope>
    <source>
        <strain evidence="2">CIRM-BRFM 674</strain>
    </source>
</reference>
<evidence type="ECO:0000313" key="2">
    <source>
        <dbReference type="EMBL" id="KAF9471162.1"/>
    </source>
</evidence>
<protein>
    <recommendedName>
        <fullName evidence="1">DUF6699 domain-containing protein</fullName>
    </recommendedName>
</protein>
<keyword evidence="3" id="KW-1185">Reference proteome</keyword>
<dbReference type="OrthoDB" id="3265169at2759"/>